<dbReference type="PANTHER" id="PTHR33505">
    <property type="entry name" value="ZGC:162634"/>
    <property type="match status" value="1"/>
</dbReference>
<proteinExistence type="inferred from homology"/>
<reference evidence="4 5" key="1">
    <citation type="submission" date="2020-02" db="EMBL/GenBank/DDBJ databases">
        <title>Pelistega sp. NLN82 were isolated from wild rodents of the Hainan Island.</title>
        <authorList>
            <person name="Niu N."/>
            <person name="Zhou J."/>
        </authorList>
    </citation>
    <scope>NUCLEOTIDE SEQUENCE [LARGE SCALE GENOMIC DNA]</scope>
    <source>
        <strain evidence="4 5">NLN82</strain>
    </source>
</reference>
<organism evidence="4 5">
    <name type="scientific">Pelistega ratti</name>
    <dbReference type="NCBI Taxonomy" id="2652177"/>
    <lineage>
        <taxon>Bacteria</taxon>
        <taxon>Pseudomonadati</taxon>
        <taxon>Pseudomonadota</taxon>
        <taxon>Betaproteobacteria</taxon>
        <taxon>Burkholderiales</taxon>
        <taxon>Alcaligenaceae</taxon>
        <taxon>Pelistega</taxon>
    </lineage>
</organism>
<gene>
    <name evidence="4" type="ORF">F9B74_03550</name>
</gene>
<dbReference type="Proteomes" id="UP000477651">
    <property type="component" value="Unassembled WGS sequence"/>
</dbReference>
<dbReference type="Pfam" id="PF03966">
    <property type="entry name" value="Trm112p"/>
    <property type="match status" value="1"/>
</dbReference>
<dbReference type="SUPFAM" id="SSF158997">
    <property type="entry name" value="Trm112p-like"/>
    <property type="match status" value="1"/>
</dbReference>
<dbReference type="PANTHER" id="PTHR33505:SF4">
    <property type="entry name" value="PROTEIN PREY, MITOCHONDRIAL"/>
    <property type="match status" value="1"/>
</dbReference>
<evidence type="ECO:0000313" key="4">
    <source>
        <dbReference type="EMBL" id="NEN75401.1"/>
    </source>
</evidence>
<keyword evidence="5" id="KW-1185">Reference proteome</keyword>
<evidence type="ECO:0000256" key="1">
    <source>
        <dbReference type="ARBA" id="ARBA00061313"/>
    </source>
</evidence>
<evidence type="ECO:0000256" key="3">
    <source>
        <dbReference type="HAMAP-Rule" id="MF_01187"/>
    </source>
</evidence>
<dbReference type="GO" id="GO:0005829">
    <property type="term" value="C:cytosol"/>
    <property type="evidence" value="ECO:0007669"/>
    <property type="project" value="TreeGrafter"/>
</dbReference>
<dbReference type="EMBL" id="JAAGYR010000005">
    <property type="protein sequence ID" value="NEN75401.1"/>
    <property type="molecule type" value="Genomic_DNA"/>
</dbReference>
<evidence type="ECO:0000256" key="2">
    <source>
        <dbReference type="ARBA" id="ARBA00061381"/>
    </source>
</evidence>
<evidence type="ECO:0000313" key="5">
    <source>
        <dbReference type="Proteomes" id="UP000477651"/>
    </source>
</evidence>
<name>A0A6L9Y4S4_9BURK</name>
<dbReference type="RefSeq" id="WP_163764081.1">
    <property type="nucleotide sequence ID" value="NZ_JAAGYR010000005.1"/>
</dbReference>
<accession>A0A6L9Y4S4</accession>
<dbReference type="Gene3D" id="2.20.25.10">
    <property type="match status" value="1"/>
</dbReference>
<comment type="similarity">
    <text evidence="1">In the N-terminal section; belongs to the LpxK family.</text>
</comment>
<comment type="similarity">
    <text evidence="2">In the C-terminal section; belongs to the UPF0434 family.</text>
</comment>
<comment type="caution">
    <text evidence="4">The sequence shown here is derived from an EMBL/GenBank/DDBJ whole genome shotgun (WGS) entry which is preliminary data.</text>
</comment>
<sequence length="58" mass="6723">MNPEFIKKLRCPVTKKPLRYDAEKQELISEEAQLAYPIKDGIPILLKEQARSLTSHDK</sequence>
<protein>
    <recommendedName>
        <fullName evidence="3">UPF0434 protein F9B74_03550</fullName>
    </recommendedName>
</protein>
<dbReference type="InterPro" id="IPR005651">
    <property type="entry name" value="Trm112-like"/>
</dbReference>
<dbReference type="AlphaFoldDB" id="A0A6L9Y4S4"/>
<dbReference type="FunFam" id="2.20.25.10:FF:000002">
    <property type="entry name" value="UPF0434 protein YcaR"/>
    <property type="match status" value="1"/>
</dbReference>
<comment type="similarity">
    <text evidence="3">Belongs to the UPF0434 family.</text>
</comment>
<dbReference type="HAMAP" id="MF_01187">
    <property type="entry name" value="UPF0434"/>
    <property type="match status" value="1"/>
</dbReference>